<reference evidence="2 3" key="1">
    <citation type="submission" date="2015-11" db="EMBL/GenBank/DDBJ databases">
        <title>Genomic analysis of 38 Legionella species identifies large and diverse effector repertoires.</title>
        <authorList>
            <person name="Burstein D."/>
            <person name="Amaro F."/>
            <person name="Zusman T."/>
            <person name="Lifshitz Z."/>
            <person name="Cohen O."/>
            <person name="Gilbert J.A."/>
            <person name="Pupko T."/>
            <person name="Shuman H.A."/>
            <person name="Segal G."/>
        </authorList>
    </citation>
    <scope>NUCLEOTIDE SEQUENCE [LARGE SCALE GENOMIC DNA]</scope>
    <source>
        <strain evidence="2 3">CDC#72-OH-14</strain>
    </source>
</reference>
<comment type="caution">
    <text evidence="2">The sequence shown here is derived from an EMBL/GenBank/DDBJ whole genome shotgun (WGS) entry which is preliminary data.</text>
</comment>
<dbReference type="PANTHER" id="PTHR45527">
    <property type="entry name" value="NONRIBOSOMAL PEPTIDE SYNTHETASE"/>
    <property type="match status" value="1"/>
</dbReference>
<name>A0ABR5QVY2_9GAMM</name>
<sequence length="84" mass="9243">EVLQVARVGLDDHFFMLGGHSLTAMQAIILIHERLLINFTLVDFFAHPVLAEMANLLELAADAASQAEAQDLLDMDVLLQALEN</sequence>
<dbReference type="PANTHER" id="PTHR45527:SF14">
    <property type="entry name" value="PLIPASTATIN SYNTHASE SUBUNIT B"/>
    <property type="match status" value="1"/>
</dbReference>
<dbReference type="InterPro" id="IPR009081">
    <property type="entry name" value="PP-bd_ACP"/>
</dbReference>
<gene>
    <name evidence="2" type="ORF">Lcin_1464</name>
</gene>
<evidence type="ECO:0000313" key="3">
    <source>
        <dbReference type="Proteomes" id="UP000054854"/>
    </source>
</evidence>
<evidence type="ECO:0000313" key="2">
    <source>
        <dbReference type="EMBL" id="KTC88403.1"/>
    </source>
</evidence>
<protein>
    <submittedName>
        <fullName evidence="2">Non-ribosomal peptide synthase</fullName>
    </submittedName>
</protein>
<dbReference type="RefSeq" id="WP_157061447.1">
    <property type="nucleotide sequence ID" value="NZ_LNXX01000015.1"/>
</dbReference>
<evidence type="ECO:0000259" key="1">
    <source>
        <dbReference type="PROSITE" id="PS50075"/>
    </source>
</evidence>
<dbReference type="SUPFAM" id="SSF47336">
    <property type="entry name" value="ACP-like"/>
    <property type="match status" value="1"/>
</dbReference>
<feature type="non-terminal residue" evidence="2">
    <location>
        <position position="1"/>
    </location>
</feature>
<organism evidence="2 3">
    <name type="scientific">Legionella cincinnatiensis</name>
    <dbReference type="NCBI Taxonomy" id="28085"/>
    <lineage>
        <taxon>Bacteria</taxon>
        <taxon>Pseudomonadati</taxon>
        <taxon>Pseudomonadota</taxon>
        <taxon>Gammaproteobacteria</taxon>
        <taxon>Legionellales</taxon>
        <taxon>Legionellaceae</taxon>
        <taxon>Legionella</taxon>
    </lineage>
</organism>
<proteinExistence type="predicted"/>
<dbReference type="Pfam" id="PF00550">
    <property type="entry name" value="PP-binding"/>
    <property type="match status" value="1"/>
</dbReference>
<dbReference type="Proteomes" id="UP000054854">
    <property type="component" value="Unassembled WGS sequence"/>
</dbReference>
<feature type="domain" description="Carrier" evidence="1">
    <location>
        <begin position="1"/>
        <end position="61"/>
    </location>
</feature>
<dbReference type="PROSITE" id="PS50075">
    <property type="entry name" value="CARRIER"/>
    <property type="match status" value="1"/>
</dbReference>
<keyword evidence="3" id="KW-1185">Reference proteome</keyword>
<accession>A0ABR5QVY2</accession>
<dbReference type="InterPro" id="IPR036736">
    <property type="entry name" value="ACP-like_sf"/>
</dbReference>
<dbReference type="EMBL" id="LNXX01000015">
    <property type="protein sequence ID" value="KTC88403.1"/>
    <property type="molecule type" value="Genomic_DNA"/>
</dbReference>
<dbReference type="Gene3D" id="1.10.1200.10">
    <property type="entry name" value="ACP-like"/>
    <property type="match status" value="1"/>
</dbReference>